<dbReference type="GO" id="GO:0015360">
    <property type="term" value="F:acetate:proton symporter activity"/>
    <property type="evidence" value="ECO:0007669"/>
    <property type="project" value="TreeGrafter"/>
</dbReference>
<name>A0A450WAC5_9GAMM</name>
<keyword evidence="5 7" id="KW-0472">Membrane</keyword>
<dbReference type="PANTHER" id="PTHR30178:SF3">
    <property type="entry name" value="SUCCINATE-ACETATE_PROTON SYMPORTER SATP"/>
    <property type="match status" value="1"/>
</dbReference>
<feature type="transmembrane region" description="Helical" evidence="7">
    <location>
        <begin position="154"/>
        <end position="175"/>
    </location>
</feature>
<evidence type="ECO:0000256" key="1">
    <source>
        <dbReference type="ARBA" id="ARBA00004141"/>
    </source>
</evidence>
<feature type="region of interest" description="Disordered" evidence="6">
    <location>
        <begin position="1"/>
        <end position="26"/>
    </location>
</feature>
<comment type="subcellular location">
    <subcellularLocation>
        <location evidence="1">Membrane</location>
        <topology evidence="1">Multi-pass membrane protein</topology>
    </subcellularLocation>
</comment>
<evidence type="ECO:0000256" key="7">
    <source>
        <dbReference type="SAM" id="Phobius"/>
    </source>
</evidence>
<comment type="similarity">
    <text evidence="2">Belongs to the acetate uptake transporter (AceTr) (TC 2.A.96) family.</text>
</comment>
<evidence type="ECO:0000256" key="4">
    <source>
        <dbReference type="ARBA" id="ARBA00022989"/>
    </source>
</evidence>
<sequence>MPGDASGNGVFEKISTSSREGRKSLSNSARYLESGIDLEKPDVIPRVIGDNDDGGSLFRFELISELESAHSSFHKNNNCLYCRGRIIIMSNTETTQGNPAVAGLAGFALTTMLLQVHNIGLCDIGPIVALGFVFGGLVQMVAGFQEFKCGNNFGYSAFVSYGAFWIALGMIFILNHFNIYHSSTTDVGWFLVVWTAYTFIMWIPAMKIHGAMAVTFTLLLIGFILLDLAHFGFPEFTKIAGYELMLCAASAWYMMAHHIYAQVFGRNILPLGKPWIT</sequence>
<accession>A0A450WAC5</accession>
<gene>
    <name evidence="8" type="ORF">BECKLFY1418C_GA0070996_100518</name>
</gene>
<protein>
    <submittedName>
        <fullName evidence="8">Succinate-acetate transporter protein</fullName>
    </submittedName>
</protein>
<feature type="transmembrane region" description="Helical" evidence="7">
    <location>
        <begin position="212"/>
        <end position="233"/>
    </location>
</feature>
<dbReference type="InterPro" id="IPR047623">
    <property type="entry name" value="SatP"/>
</dbReference>
<feature type="compositionally biased region" description="Polar residues" evidence="6">
    <location>
        <begin position="14"/>
        <end position="26"/>
    </location>
</feature>
<dbReference type="Pfam" id="PF01184">
    <property type="entry name" value="Gpr1_Fun34_YaaH"/>
    <property type="match status" value="1"/>
</dbReference>
<dbReference type="InterPro" id="IPR000791">
    <property type="entry name" value="Gpr1/Fun34/SatP-like"/>
</dbReference>
<dbReference type="NCBIfam" id="NF038013">
    <property type="entry name" value="AceTr_1"/>
    <property type="match status" value="1"/>
</dbReference>
<evidence type="ECO:0000256" key="2">
    <source>
        <dbReference type="ARBA" id="ARBA00005587"/>
    </source>
</evidence>
<feature type="transmembrane region" description="Helical" evidence="7">
    <location>
        <begin position="239"/>
        <end position="256"/>
    </location>
</feature>
<evidence type="ECO:0000313" key="8">
    <source>
        <dbReference type="EMBL" id="VFK13979.1"/>
    </source>
</evidence>
<keyword evidence="3 7" id="KW-0812">Transmembrane</keyword>
<dbReference type="PANTHER" id="PTHR30178">
    <property type="entry name" value="INNER MEMBRANE PROTEIN YAAH"/>
    <property type="match status" value="1"/>
</dbReference>
<evidence type="ECO:0000256" key="5">
    <source>
        <dbReference type="ARBA" id="ARBA00023136"/>
    </source>
</evidence>
<dbReference type="AlphaFoldDB" id="A0A450WAC5"/>
<feature type="transmembrane region" description="Helical" evidence="7">
    <location>
        <begin position="124"/>
        <end position="142"/>
    </location>
</feature>
<feature type="transmembrane region" description="Helical" evidence="7">
    <location>
        <begin position="187"/>
        <end position="205"/>
    </location>
</feature>
<proteinExistence type="inferred from homology"/>
<reference evidence="8" key="1">
    <citation type="submission" date="2019-02" db="EMBL/GenBank/DDBJ databases">
        <authorList>
            <person name="Gruber-Vodicka R. H."/>
            <person name="Seah K. B. B."/>
        </authorList>
    </citation>
    <scope>NUCLEOTIDE SEQUENCE</scope>
    <source>
        <strain evidence="8">BECK_BY7</strain>
    </source>
</reference>
<evidence type="ECO:0000256" key="3">
    <source>
        <dbReference type="ARBA" id="ARBA00022692"/>
    </source>
</evidence>
<keyword evidence="4 7" id="KW-1133">Transmembrane helix</keyword>
<dbReference type="EMBL" id="CAADFN010000005">
    <property type="protein sequence ID" value="VFK13979.1"/>
    <property type="molecule type" value="Genomic_DNA"/>
</dbReference>
<dbReference type="GO" id="GO:0005886">
    <property type="term" value="C:plasma membrane"/>
    <property type="evidence" value="ECO:0007669"/>
    <property type="project" value="TreeGrafter"/>
</dbReference>
<dbReference type="GO" id="GO:0071422">
    <property type="term" value="P:succinate transmembrane transport"/>
    <property type="evidence" value="ECO:0007669"/>
    <property type="project" value="TreeGrafter"/>
</dbReference>
<organism evidence="8">
    <name type="scientific">Candidatus Kentrum sp. LFY</name>
    <dbReference type="NCBI Taxonomy" id="2126342"/>
    <lineage>
        <taxon>Bacteria</taxon>
        <taxon>Pseudomonadati</taxon>
        <taxon>Pseudomonadota</taxon>
        <taxon>Gammaproteobacteria</taxon>
        <taxon>Candidatus Kentrum</taxon>
    </lineage>
</organism>
<evidence type="ECO:0000256" key="6">
    <source>
        <dbReference type="SAM" id="MobiDB-lite"/>
    </source>
</evidence>